<organism evidence="2 3">
    <name type="scientific">Halovivax asiaticus JCM 14624</name>
    <dbReference type="NCBI Taxonomy" id="1227490"/>
    <lineage>
        <taxon>Archaea</taxon>
        <taxon>Methanobacteriati</taxon>
        <taxon>Methanobacteriota</taxon>
        <taxon>Stenosarchaea group</taxon>
        <taxon>Halobacteria</taxon>
        <taxon>Halobacteriales</taxon>
        <taxon>Natrialbaceae</taxon>
        <taxon>Halovivax</taxon>
    </lineage>
</organism>
<feature type="domain" description="VWFA" evidence="1">
    <location>
        <begin position="651"/>
        <end position="801"/>
    </location>
</feature>
<dbReference type="Pfam" id="PF00092">
    <property type="entry name" value="VWA"/>
    <property type="match status" value="1"/>
</dbReference>
<evidence type="ECO:0000313" key="3">
    <source>
        <dbReference type="Proteomes" id="UP000011560"/>
    </source>
</evidence>
<evidence type="ECO:0000313" key="2">
    <source>
        <dbReference type="EMBL" id="ELZ08626.1"/>
    </source>
</evidence>
<sequence length="841" mass="90561">MVFIGAAVVAVAGMTLVDDLQTDSTGEQAERAMQQVDHDLASEKDAVQLLEDGNYEIDGQGSISVTARTKFGTTCSLIDDDSLGTLHYETADGRSVAHQGGGVFTRTESGSTMVSRPDIRYYTDEVDGESVPGIQISITDLTGNPGQGTHSAEYEQNNSIDCPAARYATGVEITVEDTPYHHGWAEFFNAEFGTENVDAKPDQQSVTVNATLGTDQPLESYVGVDPTIYGGLYTDDPLQLDKDLTVDRYNGNDGWHDPDPNNVTEDLLVSADTIGLTDDSLVTGIPVTNGKFTADSDANLSAVGYATKFDVPSFGEDNATGTKLYNVSRPTYPATVYGAKMDGGFDTVSAVDDDIDTAVEQIGKMDRKTGFKTKKTLRVPDGEADAIYYESSAAGQQLDEIDTSGGIIHVAVDSNLKLDDVEVTGNGRAYFYVSGSIIAEDVTIEPNQGASKLWVYGKSDKNVKIRNDFQGVLYAPGSDVSLTTTGSNAHPEVHGAVVGGEITNIEAGTEIHFDETLRTDVPIPNANQGLEIPHPGERKPVDVMFALDRSGSMGPHGYRIRSHEINGADWQSPPFTGSFRVDDSGFGFSGSVQIKNGSDVETVNPGEYAVIEPGERIRAKEKCYGNWCTDAETTLNRYSNPGNDPDGKRIEATKKFVGQMKDGDRAGAIEFNSRASPLTTDLYTHANFDDFNSSLDANANGGTYIGDGVDYALEYYEPSTDSEKIMILLTDGKNDGTDEDGSTTRTIAAEADEDDVTVYTVGLGNENDIDVDLLKDIADITGGNYTHVSSASQLNELFKNIGKDVQDRSIASMDIGSFEESNDWSNEYAIEVRQTTIELDQ</sequence>
<dbReference type="InterPro" id="IPR036465">
    <property type="entry name" value="vWFA_dom_sf"/>
</dbReference>
<evidence type="ECO:0000259" key="1">
    <source>
        <dbReference type="PROSITE" id="PS50234"/>
    </source>
</evidence>
<keyword evidence="2" id="KW-0282">Flagellum</keyword>
<keyword evidence="2" id="KW-0966">Cell projection</keyword>
<dbReference type="Gene3D" id="3.40.50.410">
    <property type="entry name" value="von Willebrand factor, type A domain"/>
    <property type="match status" value="1"/>
</dbReference>
<dbReference type="AlphaFoldDB" id="M0BCI1"/>
<dbReference type="SMART" id="SM00327">
    <property type="entry name" value="VWA"/>
    <property type="match status" value="1"/>
</dbReference>
<keyword evidence="2" id="KW-0969">Cilium</keyword>
<dbReference type="SUPFAM" id="SSF53300">
    <property type="entry name" value="vWA-like"/>
    <property type="match status" value="1"/>
</dbReference>
<keyword evidence="3" id="KW-1185">Reference proteome</keyword>
<dbReference type="PROSITE" id="PS50234">
    <property type="entry name" value="VWFA"/>
    <property type="match status" value="1"/>
</dbReference>
<dbReference type="InterPro" id="IPR055729">
    <property type="entry name" value="DUF7305"/>
</dbReference>
<dbReference type="PANTHER" id="PTHR22588">
    <property type="entry name" value="VWFA DOMAIN-CONTAINING PROTEIN"/>
    <property type="match status" value="1"/>
</dbReference>
<reference evidence="2 3" key="1">
    <citation type="journal article" date="2014" name="PLoS Genet.">
        <title>Phylogenetically driven sequencing of extremely halophilic archaea reveals strategies for static and dynamic osmo-response.</title>
        <authorList>
            <person name="Becker E.A."/>
            <person name="Seitzer P.M."/>
            <person name="Tritt A."/>
            <person name="Larsen D."/>
            <person name="Krusor M."/>
            <person name="Yao A.I."/>
            <person name="Wu D."/>
            <person name="Madern D."/>
            <person name="Eisen J.A."/>
            <person name="Darling A.E."/>
            <person name="Facciotti M.T."/>
        </authorList>
    </citation>
    <scope>NUCLEOTIDE SEQUENCE [LARGE SCALE GENOMIC DNA]</scope>
    <source>
        <strain evidence="2 3">JCM 14624</strain>
    </source>
</reference>
<name>M0BCI1_9EURY</name>
<dbReference type="STRING" id="1227490.C479_14843"/>
<proteinExistence type="predicted"/>
<dbReference type="Proteomes" id="UP000011560">
    <property type="component" value="Unassembled WGS sequence"/>
</dbReference>
<dbReference type="Pfam" id="PF23981">
    <property type="entry name" value="DUF7305"/>
    <property type="match status" value="1"/>
</dbReference>
<gene>
    <name evidence="2" type="ORF">C479_14843</name>
</gene>
<dbReference type="EMBL" id="AOIQ01000021">
    <property type="protein sequence ID" value="ELZ08626.1"/>
    <property type="molecule type" value="Genomic_DNA"/>
</dbReference>
<dbReference type="Pfam" id="PF23960">
    <property type="entry name" value="DUF7289"/>
    <property type="match status" value="1"/>
</dbReference>
<comment type="caution">
    <text evidence="2">The sequence shown here is derived from an EMBL/GenBank/DDBJ whole genome shotgun (WGS) entry which is preliminary data.</text>
</comment>
<dbReference type="PANTHER" id="PTHR22588:SF3">
    <property type="entry name" value="VWFA DOMAIN-CONTAINING PROTEIN"/>
    <property type="match status" value="1"/>
</dbReference>
<dbReference type="InterPro" id="IPR002035">
    <property type="entry name" value="VWF_A"/>
</dbReference>
<accession>M0BCI1</accession>
<dbReference type="InterPro" id="IPR055713">
    <property type="entry name" value="DUF7289"/>
</dbReference>
<protein>
    <submittedName>
        <fullName evidence="2">Flagellin domain-containing protein</fullName>
    </submittedName>
</protein>
<dbReference type="InterPro" id="IPR052229">
    <property type="entry name" value="Collagen-VI/PIF"/>
</dbReference>